<gene>
    <name evidence="5" type="ORF">DWQ67_03130</name>
</gene>
<evidence type="ECO:0000256" key="3">
    <source>
        <dbReference type="SAM" id="Phobius"/>
    </source>
</evidence>
<dbReference type="SMART" id="SM00062">
    <property type="entry name" value="PBPb"/>
    <property type="match status" value="1"/>
</dbReference>
<dbReference type="EMBL" id="QQXL01000001">
    <property type="protein sequence ID" value="RKW71837.1"/>
    <property type="molecule type" value="Genomic_DNA"/>
</dbReference>
<keyword evidence="1" id="KW-0732">Signal</keyword>
<dbReference type="CDD" id="cd01004">
    <property type="entry name" value="PBP2_MidA_like"/>
    <property type="match status" value="1"/>
</dbReference>
<evidence type="ECO:0000256" key="2">
    <source>
        <dbReference type="SAM" id="MobiDB-lite"/>
    </source>
</evidence>
<evidence type="ECO:0000259" key="4">
    <source>
        <dbReference type="SMART" id="SM00062"/>
    </source>
</evidence>
<dbReference type="PANTHER" id="PTHR35936">
    <property type="entry name" value="MEMBRANE-BOUND LYTIC MUREIN TRANSGLYCOSYLASE F"/>
    <property type="match status" value="1"/>
</dbReference>
<dbReference type="InterPro" id="IPR001638">
    <property type="entry name" value="Solute-binding_3/MltF_N"/>
</dbReference>
<dbReference type="Pfam" id="PF00497">
    <property type="entry name" value="SBP_bac_3"/>
    <property type="match status" value="1"/>
</dbReference>
<dbReference type="RefSeq" id="WP_121484100.1">
    <property type="nucleotide sequence ID" value="NZ_QQXL01000001.1"/>
</dbReference>
<keyword evidence="3" id="KW-0812">Transmembrane</keyword>
<feature type="compositionally biased region" description="Polar residues" evidence="2">
    <location>
        <begin position="10"/>
        <end position="21"/>
    </location>
</feature>
<dbReference type="Gene3D" id="3.40.190.10">
    <property type="entry name" value="Periplasmic binding protein-like II"/>
    <property type="match status" value="2"/>
</dbReference>
<feature type="region of interest" description="Disordered" evidence="2">
    <location>
        <begin position="1"/>
        <end position="36"/>
    </location>
</feature>
<feature type="region of interest" description="Disordered" evidence="2">
    <location>
        <begin position="63"/>
        <end position="90"/>
    </location>
</feature>
<feature type="compositionally biased region" description="Polar residues" evidence="2">
    <location>
        <begin position="66"/>
        <end position="79"/>
    </location>
</feature>
<sequence length="366" mass="37756">MSHTPHDPNAPSNETGSSNAAEQHAPGGKPRRRLSRKQAIAAGIAALIVVGGGAGVAVAATRGGEASTQPDAAASSTVSGGLDTSGEQKGRVRLSEVPAAVEALKESGFKPVHAGELTVATTGASAPISFHSDDGSTLIGSDVDVAQIVADGLGLKLRVEATSWADWPLGVQSGKYDVVLSNVGVTEERKDLFDFATYRHGLHSFLVTEESPVTKLEEPADIAGLKITVGSGTNQEKILQAWNAKNETAGLKPAELVYYDDAAASLLALRAGRVDAAFGPNPAQQYQVKVSPGLRTVGEVNAGWPDNSDVGIVTGKGNGLVKPLSLVLGAAQKSGDLTEALKRWGLEGEEVEKVQVNPKGLPRAAK</sequence>
<dbReference type="AlphaFoldDB" id="A0A496PMU3"/>
<dbReference type="SUPFAM" id="SSF53850">
    <property type="entry name" value="Periplasmic binding protein-like II"/>
    <property type="match status" value="1"/>
</dbReference>
<dbReference type="Proteomes" id="UP000273119">
    <property type="component" value="Unassembled WGS sequence"/>
</dbReference>
<keyword evidence="6" id="KW-1185">Reference proteome</keyword>
<name>A0A496PMU3_9MICC</name>
<evidence type="ECO:0000313" key="5">
    <source>
        <dbReference type="EMBL" id="RKW71837.1"/>
    </source>
</evidence>
<protein>
    <submittedName>
        <fullName evidence="5">ABC transporter substrate-binding protein</fullName>
    </submittedName>
</protein>
<organism evidence="5 6">
    <name type="scientific">Galactobacter caseinivorans</name>
    <dbReference type="NCBI Taxonomy" id="2676123"/>
    <lineage>
        <taxon>Bacteria</taxon>
        <taxon>Bacillati</taxon>
        <taxon>Actinomycetota</taxon>
        <taxon>Actinomycetes</taxon>
        <taxon>Micrococcales</taxon>
        <taxon>Micrococcaceae</taxon>
        <taxon>Galactobacter</taxon>
    </lineage>
</organism>
<reference evidence="5 6" key="1">
    <citation type="submission" date="2018-07" db="EMBL/GenBank/DDBJ databases">
        <title>Arthrobacter sp. nov., isolated from raw cow's milk with high bacterial count.</title>
        <authorList>
            <person name="Hahne J."/>
            <person name="Isele D."/>
            <person name="Lipski A."/>
        </authorList>
    </citation>
    <scope>NUCLEOTIDE SEQUENCE [LARGE SCALE GENOMIC DNA]</scope>
    <source>
        <strain evidence="5 6">JZ R-183</strain>
    </source>
</reference>
<evidence type="ECO:0000313" key="6">
    <source>
        <dbReference type="Proteomes" id="UP000273119"/>
    </source>
</evidence>
<keyword evidence="3" id="KW-0472">Membrane</keyword>
<dbReference type="PANTHER" id="PTHR35936:SF19">
    <property type="entry name" value="AMINO-ACID-BINDING PROTEIN YXEM-RELATED"/>
    <property type="match status" value="1"/>
</dbReference>
<comment type="caution">
    <text evidence="5">The sequence shown here is derived from an EMBL/GenBank/DDBJ whole genome shotgun (WGS) entry which is preliminary data.</text>
</comment>
<accession>A0A496PMU3</accession>
<keyword evidence="3" id="KW-1133">Transmembrane helix</keyword>
<feature type="transmembrane region" description="Helical" evidence="3">
    <location>
        <begin position="39"/>
        <end position="60"/>
    </location>
</feature>
<feature type="domain" description="Solute-binding protein family 3/N-terminal" evidence="4">
    <location>
        <begin position="116"/>
        <end position="348"/>
    </location>
</feature>
<proteinExistence type="predicted"/>
<evidence type="ECO:0000256" key="1">
    <source>
        <dbReference type="ARBA" id="ARBA00022729"/>
    </source>
</evidence>